<accession>A0A0K1EI54</accession>
<name>A0A0K1EI54_CHOCO</name>
<feature type="chain" id="PRO_5005459488" description="PEGA domain-containing protein" evidence="2">
    <location>
        <begin position="30"/>
        <end position="334"/>
    </location>
</feature>
<dbReference type="AlphaFoldDB" id="A0A0K1EI54"/>
<reference evidence="3 4" key="1">
    <citation type="submission" date="2015-07" db="EMBL/GenBank/DDBJ databases">
        <title>Genome analysis of myxobacterium Chondromyces crocatus Cm c5 reveals a high potential for natural compound synthesis and the genetic basis for the loss of fruiting body formation.</title>
        <authorList>
            <person name="Zaburannyi N."/>
            <person name="Bunk B."/>
            <person name="Maier J."/>
            <person name="Overmann J."/>
            <person name="Mueller R."/>
        </authorList>
    </citation>
    <scope>NUCLEOTIDE SEQUENCE [LARGE SCALE GENOMIC DNA]</scope>
    <source>
        <strain evidence="3 4">Cm c5</strain>
    </source>
</reference>
<dbReference type="KEGG" id="ccro:CMC5_046950"/>
<evidence type="ECO:0000313" key="3">
    <source>
        <dbReference type="EMBL" id="AKT40540.1"/>
    </source>
</evidence>
<keyword evidence="4" id="KW-1185">Reference proteome</keyword>
<protein>
    <recommendedName>
        <fullName evidence="5">PEGA domain-containing protein</fullName>
    </recommendedName>
</protein>
<feature type="transmembrane region" description="Helical" evidence="1">
    <location>
        <begin position="291"/>
        <end position="313"/>
    </location>
</feature>
<dbReference type="RefSeq" id="WP_050432463.1">
    <property type="nucleotide sequence ID" value="NZ_CP012159.1"/>
</dbReference>
<keyword evidence="2" id="KW-0732">Signal</keyword>
<evidence type="ECO:0000256" key="1">
    <source>
        <dbReference type="SAM" id="Phobius"/>
    </source>
</evidence>
<proteinExistence type="predicted"/>
<evidence type="ECO:0000256" key="2">
    <source>
        <dbReference type="SAM" id="SignalP"/>
    </source>
</evidence>
<dbReference type="EMBL" id="CP012159">
    <property type="protein sequence ID" value="AKT40540.1"/>
    <property type="molecule type" value="Genomic_DNA"/>
</dbReference>
<keyword evidence="1" id="KW-1133">Transmembrane helix</keyword>
<keyword evidence="1" id="KW-0472">Membrane</keyword>
<dbReference type="SUPFAM" id="SSF48452">
    <property type="entry name" value="TPR-like"/>
    <property type="match status" value="1"/>
</dbReference>
<dbReference type="OrthoDB" id="5511256at2"/>
<feature type="signal peptide" evidence="2">
    <location>
        <begin position="1"/>
        <end position="29"/>
    </location>
</feature>
<keyword evidence="1" id="KW-0812">Transmembrane</keyword>
<dbReference type="InterPro" id="IPR011990">
    <property type="entry name" value="TPR-like_helical_dom_sf"/>
</dbReference>
<evidence type="ECO:0008006" key="5">
    <source>
        <dbReference type="Google" id="ProtNLM"/>
    </source>
</evidence>
<organism evidence="3 4">
    <name type="scientific">Chondromyces crocatus</name>
    <dbReference type="NCBI Taxonomy" id="52"/>
    <lineage>
        <taxon>Bacteria</taxon>
        <taxon>Pseudomonadati</taxon>
        <taxon>Myxococcota</taxon>
        <taxon>Polyangia</taxon>
        <taxon>Polyangiales</taxon>
        <taxon>Polyangiaceae</taxon>
        <taxon>Chondromyces</taxon>
    </lineage>
</organism>
<gene>
    <name evidence="3" type="ORF">CMC5_046950</name>
</gene>
<feature type="transmembrane region" description="Helical" evidence="1">
    <location>
        <begin position="233"/>
        <end position="254"/>
    </location>
</feature>
<dbReference type="Gene3D" id="1.25.40.10">
    <property type="entry name" value="Tetratricopeptide repeat domain"/>
    <property type="match status" value="1"/>
</dbReference>
<evidence type="ECO:0000313" key="4">
    <source>
        <dbReference type="Proteomes" id="UP000067626"/>
    </source>
</evidence>
<dbReference type="Proteomes" id="UP000067626">
    <property type="component" value="Chromosome"/>
</dbReference>
<dbReference type="STRING" id="52.CMC5_046950"/>
<sequence length="334" mass="35002">MTTCTLPRRVTASALALALVTVLHQPAHADPLDAQRRASSQTLYNEAVAEMDKGNVASACQKLEEVVKLEPTGLGAKLTLAQCYEKAGRLASAWAMYGVTEEGGLREKRADRWRPARKRKEALEPRLARLTLVVPSEVQALSELAIERDGVPVGSGQWGVAVPVDKGKHTIRVTASGKEPWERTIEIEEDGQKLEVAVETLGDAAPTAATKPPSEVPVEPPASSGSFWGPQRIAGVAVGTLGLAALGVGSYFGASALGKMSESDDGHCDGNSRCDPVGRQLRQDGRAAGDVSTVLFIAGGVVLAGGIVLFATAPSSKRTEVSLGLGSIQMNGTF</sequence>
<dbReference type="PATRIC" id="fig|52.7.peg.5181"/>